<dbReference type="InterPro" id="IPR013216">
    <property type="entry name" value="Methyltransf_11"/>
</dbReference>
<feature type="domain" description="Methyltransferase type 11" evidence="5">
    <location>
        <begin position="44"/>
        <end position="135"/>
    </location>
</feature>
<evidence type="ECO:0000256" key="2">
    <source>
        <dbReference type="ARBA" id="ARBA00022603"/>
    </source>
</evidence>
<dbReference type="SUPFAM" id="SSF53335">
    <property type="entry name" value="S-adenosyl-L-methionine-dependent methyltransferases"/>
    <property type="match status" value="1"/>
</dbReference>
<dbReference type="PANTHER" id="PTHR44307:SF2">
    <property type="entry name" value="PHOSPHOETHANOLAMINE METHYLTRANSFERASE ISOFORM X1"/>
    <property type="match status" value="1"/>
</dbReference>
<evidence type="ECO:0000256" key="3">
    <source>
        <dbReference type="ARBA" id="ARBA00022679"/>
    </source>
</evidence>
<keyword evidence="2 6" id="KW-0489">Methyltransferase</keyword>
<gene>
    <name evidence="6" type="ORF">P4S50_08325</name>
</gene>
<proteinExistence type="predicted"/>
<evidence type="ECO:0000259" key="5">
    <source>
        <dbReference type="Pfam" id="PF08241"/>
    </source>
</evidence>
<dbReference type="Pfam" id="PF08241">
    <property type="entry name" value="Methyltransf_11"/>
    <property type="match status" value="1"/>
</dbReference>
<dbReference type="Gene3D" id="3.40.50.150">
    <property type="entry name" value="Vaccinia Virus protein VP39"/>
    <property type="match status" value="1"/>
</dbReference>
<keyword evidence="3" id="KW-0808">Transferase</keyword>
<dbReference type="EMBL" id="CP120733">
    <property type="protein sequence ID" value="WFD12071.1"/>
    <property type="molecule type" value="Genomic_DNA"/>
</dbReference>
<protein>
    <submittedName>
        <fullName evidence="6">Methyltransferase domain-containing protein</fullName>
    </submittedName>
</protein>
<dbReference type="PANTHER" id="PTHR44307">
    <property type="entry name" value="PHOSPHOETHANOLAMINE METHYLTRANSFERASE"/>
    <property type="match status" value="1"/>
</dbReference>
<dbReference type="CDD" id="cd02440">
    <property type="entry name" value="AdoMet_MTases"/>
    <property type="match status" value="1"/>
</dbReference>
<dbReference type="Proteomes" id="UP001222800">
    <property type="component" value="Chromosome"/>
</dbReference>
<comment type="pathway">
    <text evidence="4">Phospholipid metabolism.</text>
</comment>
<reference evidence="6 7" key="1">
    <citation type="submission" date="2023-03" db="EMBL/GenBank/DDBJ databases">
        <title>Complete genome sequence of Tepidibacter sp. SWIR-1, isolated from a deep-sea hydrothermal vent.</title>
        <authorList>
            <person name="Li X."/>
        </authorList>
    </citation>
    <scope>NUCLEOTIDE SEQUENCE [LARGE SCALE GENOMIC DNA]</scope>
    <source>
        <strain evidence="6 7">SWIR-1</strain>
    </source>
</reference>
<evidence type="ECO:0000313" key="7">
    <source>
        <dbReference type="Proteomes" id="UP001222800"/>
    </source>
</evidence>
<organism evidence="6 7">
    <name type="scientific">Tepidibacter hydrothermalis</name>
    <dbReference type="NCBI Taxonomy" id="3036126"/>
    <lineage>
        <taxon>Bacteria</taxon>
        <taxon>Bacillati</taxon>
        <taxon>Bacillota</taxon>
        <taxon>Clostridia</taxon>
        <taxon>Peptostreptococcales</taxon>
        <taxon>Peptostreptococcaceae</taxon>
        <taxon>Tepidibacter</taxon>
    </lineage>
</organism>
<dbReference type="InterPro" id="IPR029063">
    <property type="entry name" value="SAM-dependent_MTases_sf"/>
</dbReference>
<evidence type="ECO:0000256" key="4">
    <source>
        <dbReference type="ARBA" id="ARBA00025707"/>
    </source>
</evidence>
<sequence>MKNNNVYENDGVRCVTGDTLRPGGFVLTKRAVLLCNILKDQRILDVGCGMGSTVDFLTKEFGIEAFGIDPSEKLIHLGKQQNNLPLISGRGELLPYENESFDAVFAECTLSLMDNYQKTIKEIYRILKPEGFIIISDVFAKNPQYIDELKNINVKSCLRGLFDIGALLAEIEDQGFQVVDLEDWTSLLKQLMVDIIFKYGSMAKFWNVTTCGSCGDFKTKLSLCKPGYFLLIAKKEG</sequence>
<dbReference type="GO" id="GO:0008168">
    <property type="term" value="F:methyltransferase activity"/>
    <property type="evidence" value="ECO:0007669"/>
    <property type="project" value="UniProtKB-KW"/>
</dbReference>
<evidence type="ECO:0000256" key="1">
    <source>
        <dbReference type="ARBA" id="ARBA00005189"/>
    </source>
</evidence>
<accession>A0ABY8EGL3</accession>
<name>A0ABY8EGL3_9FIRM</name>
<dbReference type="RefSeq" id="WP_277734346.1">
    <property type="nucleotide sequence ID" value="NZ_CP120733.1"/>
</dbReference>
<dbReference type="NCBIfam" id="NF045667">
    <property type="entry name" value="MTase_DVU1556"/>
    <property type="match status" value="1"/>
</dbReference>
<dbReference type="GO" id="GO:0032259">
    <property type="term" value="P:methylation"/>
    <property type="evidence" value="ECO:0007669"/>
    <property type="project" value="UniProtKB-KW"/>
</dbReference>
<keyword evidence="7" id="KW-1185">Reference proteome</keyword>
<comment type="pathway">
    <text evidence="1">Lipid metabolism.</text>
</comment>
<evidence type="ECO:0000313" key="6">
    <source>
        <dbReference type="EMBL" id="WFD12071.1"/>
    </source>
</evidence>